<dbReference type="Proteomes" id="UP000015106">
    <property type="component" value="Chromosome 2"/>
</dbReference>
<sequence length="51" mass="5842">MEQVRCPFSHCFFRSATASHIRRPCTNVVRWKKFLEAKPQGGRRSTMGTGS</sequence>
<dbReference type="AlphaFoldDB" id="A0A8R7PCT0"/>
<evidence type="ECO:0000313" key="1">
    <source>
        <dbReference type="EnsemblPlants" id="TuG1812G0200002213.01.T01"/>
    </source>
</evidence>
<keyword evidence="2" id="KW-1185">Reference proteome</keyword>
<accession>A0A8R7PCT0</accession>
<protein>
    <submittedName>
        <fullName evidence="1">Uncharacterized protein</fullName>
    </submittedName>
</protein>
<reference evidence="1" key="3">
    <citation type="submission" date="2022-06" db="UniProtKB">
        <authorList>
            <consortium name="EnsemblPlants"/>
        </authorList>
    </citation>
    <scope>IDENTIFICATION</scope>
</reference>
<organism evidence="1 2">
    <name type="scientific">Triticum urartu</name>
    <name type="common">Red wild einkorn</name>
    <name type="synonym">Crithodium urartu</name>
    <dbReference type="NCBI Taxonomy" id="4572"/>
    <lineage>
        <taxon>Eukaryota</taxon>
        <taxon>Viridiplantae</taxon>
        <taxon>Streptophyta</taxon>
        <taxon>Embryophyta</taxon>
        <taxon>Tracheophyta</taxon>
        <taxon>Spermatophyta</taxon>
        <taxon>Magnoliopsida</taxon>
        <taxon>Liliopsida</taxon>
        <taxon>Poales</taxon>
        <taxon>Poaceae</taxon>
        <taxon>BOP clade</taxon>
        <taxon>Pooideae</taxon>
        <taxon>Triticodae</taxon>
        <taxon>Triticeae</taxon>
        <taxon>Triticinae</taxon>
        <taxon>Triticum</taxon>
    </lineage>
</organism>
<name>A0A8R7PCT0_TRIUA</name>
<dbReference type="EnsemblPlants" id="TuG1812G0200002213.01.T01">
    <property type="protein sequence ID" value="TuG1812G0200002213.01.T01"/>
    <property type="gene ID" value="TuG1812G0200002213.01"/>
</dbReference>
<reference evidence="1" key="2">
    <citation type="submission" date="2018-03" db="EMBL/GenBank/DDBJ databases">
        <title>The Triticum urartu genome reveals the dynamic nature of wheat genome evolution.</title>
        <authorList>
            <person name="Ling H."/>
            <person name="Ma B."/>
            <person name="Shi X."/>
            <person name="Liu H."/>
            <person name="Dong L."/>
            <person name="Sun H."/>
            <person name="Cao Y."/>
            <person name="Gao Q."/>
            <person name="Zheng S."/>
            <person name="Li Y."/>
            <person name="Yu Y."/>
            <person name="Du H."/>
            <person name="Qi M."/>
            <person name="Li Y."/>
            <person name="Yu H."/>
            <person name="Cui Y."/>
            <person name="Wang N."/>
            <person name="Chen C."/>
            <person name="Wu H."/>
            <person name="Zhao Y."/>
            <person name="Zhang J."/>
            <person name="Li Y."/>
            <person name="Zhou W."/>
            <person name="Zhang B."/>
            <person name="Hu W."/>
            <person name="Eijk M."/>
            <person name="Tang J."/>
            <person name="Witsenboer H."/>
            <person name="Zhao S."/>
            <person name="Li Z."/>
            <person name="Zhang A."/>
            <person name="Wang D."/>
            <person name="Liang C."/>
        </authorList>
    </citation>
    <scope>NUCLEOTIDE SEQUENCE [LARGE SCALE GENOMIC DNA]</scope>
    <source>
        <strain evidence="1">cv. G1812</strain>
    </source>
</reference>
<reference evidence="2" key="1">
    <citation type="journal article" date="2013" name="Nature">
        <title>Draft genome of the wheat A-genome progenitor Triticum urartu.</title>
        <authorList>
            <person name="Ling H.Q."/>
            <person name="Zhao S."/>
            <person name="Liu D."/>
            <person name="Wang J."/>
            <person name="Sun H."/>
            <person name="Zhang C."/>
            <person name="Fan H."/>
            <person name="Li D."/>
            <person name="Dong L."/>
            <person name="Tao Y."/>
            <person name="Gao C."/>
            <person name="Wu H."/>
            <person name="Li Y."/>
            <person name="Cui Y."/>
            <person name="Guo X."/>
            <person name="Zheng S."/>
            <person name="Wang B."/>
            <person name="Yu K."/>
            <person name="Liang Q."/>
            <person name="Yang W."/>
            <person name="Lou X."/>
            <person name="Chen J."/>
            <person name="Feng M."/>
            <person name="Jian J."/>
            <person name="Zhang X."/>
            <person name="Luo G."/>
            <person name="Jiang Y."/>
            <person name="Liu J."/>
            <person name="Wang Z."/>
            <person name="Sha Y."/>
            <person name="Zhang B."/>
            <person name="Wu H."/>
            <person name="Tang D."/>
            <person name="Shen Q."/>
            <person name="Xue P."/>
            <person name="Zou S."/>
            <person name="Wang X."/>
            <person name="Liu X."/>
            <person name="Wang F."/>
            <person name="Yang Y."/>
            <person name="An X."/>
            <person name="Dong Z."/>
            <person name="Zhang K."/>
            <person name="Zhang X."/>
            <person name="Luo M.C."/>
            <person name="Dvorak J."/>
            <person name="Tong Y."/>
            <person name="Wang J."/>
            <person name="Yang H."/>
            <person name="Li Z."/>
            <person name="Wang D."/>
            <person name="Zhang A."/>
            <person name="Wang J."/>
        </authorList>
    </citation>
    <scope>NUCLEOTIDE SEQUENCE</scope>
    <source>
        <strain evidence="2">cv. G1812</strain>
    </source>
</reference>
<evidence type="ECO:0000313" key="2">
    <source>
        <dbReference type="Proteomes" id="UP000015106"/>
    </source>
</evidence>
<proteinExistence type="predicted"/>
<dbReference type="Gramene" id="TuG1812G0200002213.01.T01">
    <property type="protein sequence ID" value="TuG1812G0200002213.01.T01"/>
    <property type="gene ID" value="TuG1812G0200002213.01"/>
</dbReference>